<evidence type="ECO:0000313" key="3">
    <source>
        <dbReference type="Proteomes" id="UP000198519"/>
    </source>
</evidence>
<proteinExistence type="predicted"/>
<protein>
    <recommendedName>
        <fullName evidence="4">DUF2135 domain-containing protein</fullName>
    </recommendedName>
</protein>
<dbReference type="AlphaFoldDB" id="A0A1I4SFJ5"/>
<sequence length="214" mass="23831">MRRKDRELNIFSMSALDLFASALGAFILITLILLPYYLKQGPQEEPVPLECPVPEPIPECPICPTPAPVPECPPPTPTEVKIADNLLIMQMSWSQRADVDMHVKTPDGEYSYQRVTIPGAPGRFTLDNRSGGTSERPALEIWMAYNPTPGTYEICYNLYSAGNARLPVTVGGRLDKPHGPVILPTTQLRQTGRKQCVLKFSIDSDYNYTQISPR</sequence>
<dbReference type="OrthoDB" id="7060543at2"/>
<reference evidence="3" key="1">
    <citation type="submission" date="2016-10" db="EMBL/GenBank/DDBJ databases">
        <authorList>
            <person name="Varghese N."/>
            <person name="Submissions S."/>
        </authorList>
    </citation>
    <scope>NUCLEOTIDE SEQUENCE [LARGE SCALE GENOMIC DNA]</scope>
    <source>
        <strain evidence="3">CGMCC 1.7061</strain>
    </source>
</reference>
<dbReference type="EMBL" id="FOUE01000005">
    <property type="protein sequence ID" value="SFM63144.1"/>
    <property type="molecule type" value="Genomic_DNA"/>
</dbReference>
<name>A0A1I4SFJ5_9GAMM</name>
<keyword evidence="1" id="KW-0812">Transmembrane</keyword>
<evidence type="ECO:0000256" key="1">
    <source>
        <dbReference type="SAM" id="Phobius"/>
    </source>
</evidence>
<keyword evidence="3" id="KW-1185">Reference proteome</keyword>
<evidence type="ECO:0008006" key="4">
    <source>
        <dbReference type="Google" id="ProtNLM"/>
    </source>
</evidence>
<accession>A0A1I4SFJ5</accession>
<keyword evidence="1" id="KW-0472">Membrane</keyword>
<evidence type="ECO:0000313" key="2">
    <source>
        <dbReference type="EMBL" id="SFM63144.1"/>
    </source>
</evidence>
<dbReference type="RefSeq" id="WP_092025299.1">
    <property type="nucleotide sequence ID" value="NZ_FOUE01000005.1"/>
</dbReference>
<organism evidence="2 3">
    <name type="scientific">Marinobacter zhejiangensis</name>
    <dbReference type="NCBI Taxonomy" id="488535"/>
    <lineage>
        <taxon>Bacteria</taxon>
        <taxon>Pseudomonadati</taxon>
        <taxon>Pseudomonadota</taxon>
        <taxon>Gammaproteobacteria</taxon>
        <taxon>Pseudomonadales</taxon>
        <taxon>Marinobacteraceae</taxon>
        <taxon>Marinobacter</taxon>
    </lineage>
</organism>
<feature type="transmembrane region" description="Helical" evidence="1">
    <location>
        <begin position="12"/>
        <end position="38"/>
    </location>
</feature>
<dbReference type="Proteomes" id="UP000198519">
    <property type="component" value="Unassembled WGS sequence"/>
</dbReference>
<gene>
    <name evidence="2" type="ORF">SAMN04487963_3188</name>
</gene>
<keyword evidence="1" id="KW-1133">Transmembrane helix</keyword>
<dbReference type="STRING" id="488535.SAMN04487963_3188"/>